<evidence type="ECO:0000313" key="2">
    <source>
        <dbReference type="EMBL" id="MET4717416.1"/>
    </source>
</evidence>
<accession>A0ABV2RKE4</accession>
<dbReference type="Proteomes" id="UP001549291">
    <property type="component" value="Unassembled WGS sequence"/>
</dbReference>
<proteinExistence type="predicted"/>
<dbReference type="RefSeq" id="WP_038957737.1">
    <property type="nucleotide sequence ID" value="NZ_CP066351.1"/>
</dbReference>
<evidence type="ECO:0000313" key="3">
    <source>
        <dbReference type="Proteomes" id="UP001549291"/>
    </source>
</evidence>
<name>A0ABV2RKE4_BRAJP</name>
<gene>
    <name evidence="2" type="ORF">ABIF63_001522</name>
</gene>
<comment type="caution">
    <text evidence="2">The sequence shown here is derived from an EMBL/GenBank/DDBJ whole genome shotgun (WGS) entry which is preliminary data.</text>
</comment>
<reference evidence="2 3" key="1">
    <citation type="submission" date="2024-06" db="EMBL/GenBank/DDBJ databases">
        <title>Genomic Encyclopedia of Type Strains, Phase V (KMG-V): Genome sequencing to study the core and pangenomes of soil and plant-associated prokaryotes.</title>
        <authorList>
            <person name="Whitman W."/>
        </authorList>
    </citation>
    <scope>NUCLEOTIDE SEQUENCE [LARGE SCALE GENOMIC DNA]</scope>
    <source>
        <strain evidence="2 3">USDA 160</strain>
    </source>
</reference>
<feature type="region of interest" description="Disordered" evidence="1">
    <location>
        <begin position="200"/>
        <end position="219"/>
    </location>
</feature>
<protein>
    <submittedName>
        <fullName evidence="2">Uncharacterized protein</fullName>
    </submittedName>
</protein>
<organism evidence="2 3">
    <name type="scientific">Bradyrhizobium japonicum</name>
    <dbReference type="NCBI Taxonomy" id="375"/>
    <lineage>
        <taxon>Bacteria</taxon>
        <taxon>Pseudomonadati</taxon>
        <taxon>Pseudomonadota</taxon>
        <taxon>Alphaproteobacteria</taxon>
        <taxon>Hyphomicrobiales</taxon>
        <taxon>Nitrobacteraceae</taxon>
        <taxon>Bradyrhizobium</taxon>
    </lineage>
</organism>
<evidence type="ECO:0000256" key="1">
    <source>
        <dbReference type="SAM" id="MobiDB-lite"/>
    </source>
</evidence>
<dbReference type="EMBL" id="JBEPTQ010000002">
    <property type="protein sequence ID" value="MET4717416.1"/>
    <property type="molecule type" value="Genomic_DNA"/>
</dbReference>
<keyword evidence="3" id="KW-1185">Reference proteome</keyword>
<sequence length="432" mass="48770">MPNSTERSELHDSACPLAAIDRRLDDVHRHWHSAERAYFEPQAFRVAIQTAIQTLRTVTFILQSNKHLIPEFDAWYAPWQERLKADALMRWMVDARNKIEKQGDLEAHSFVRAEIVASYLDNGPVMDVPAKLFEGPRVILKGIPKKSELGDHIVKFGTLRIQRRWVENSLPNYELLEAVAIAYGRIAELVHDAHRAIGRDPPTTVDAETGEQYAPGRGGKMPCMIGHGDARTINISLSDGKRFDLTHLAIPADVEEGRKSAEKYGLQPDKIWDATGDQEAVLNSLFRSARRMTETDGYHVTMSVLLRGNKPVRLAQVEFPDQGAKYVVMRDMANEVTKLAADGVILIGEGWRAKADASKPYMRAADAPDRIEMLHAVLVRREGDPVELIADFRRQGDQVRLADTHTVRGGQHYMFAPIYNAWGRVLPDDWKK</sequence>